<proteinExistence type="predicted"/>
<dbReference type="PANTHER" id="PTHR47355">
    <property type="entry name" value="E3 UBIQUITIN-PROTEIN LIGASE SPL2"/>
    <property type="match status" value="1"/>
</dbReference>
<keyword evidence="10" id="KW-1133">Transmembrane helix</keyword>
<keyword evidence="5" id="KW-0812">Transmembrane</keyword>
<evidence type="ECO:0000259" key="12">
    <source>
        <dbReference type="Pfam" id="PF12483"/>
    </source>
</evidence>
<evidence type="ECO:0000256" key="4">
    <source>
        <dbReference type="ARBA" id="ARBA00022679"/>
    </source>
</evidence>
<name>A0AAQ3NJF3_VIGMU</name>
<reference evidence="13 14" key="1">
    <citation type="journal article" date="2023" name="Life. Sci Alliance">
        <title>Evolutionary insights into 3D genome organization and epigenetic landscape of Vigna mungo.</title>
        <authorList>
            <person name="Junaid A."/>
            <person name="Singh B."/>
            <person name="Bhatia S."/>
        </authorList>
    </citation>
    <scope>NUCLEOTIDE SEQUENCE [LARGE SCALE GENOMIC DNA]</scope>
    <source>
        <strain evidence="13">Urdbean</strain>
    </source>
</reference>
<dbReference type="GO" id="GO:0016567">
    <property type="term" value="P:protein ubiquitination"/>
    <property type="evidence" value="ECO:0007669"/>
    <property type="project" value="InterPro"/>
</dbReference>
<comment type="subcellular location">
    <subcellularLocation>
        <location evidence="2">Membrane</location>
        <topology evidence="2">Multi-pass membrane protein</topology>
    </subcellularLocation>
</comment>
<dbReference type="PANTHER" id="PTHR47355:SF1">
    <property type="entry name" value="E3 UBIQUITIN-PROTEIN LIGASE SPL2"/>
    <property type="match status" value="1"/>
</dbReference>
<evidence type="ECO:0000256" key="9">
    <source>
        <dbReference type="ARBA" id="ARBA00022833"/>
    </source>
</evidence>
<keyword evidence="8" id="KW-0833">Ubl conjugation pathway</keyword>
<organism evidence="13 14">
    <name type="scientific">Vigna mungo</name>
    <name type="common">Black gram</name>
    <name type="synonym">Phaseolus mungo</name>
    <dbReference type="NCBI Taxonomy" id="3915"/>
    <lineage>
        <taxon>Eukaryota</taxon>
        <taxon>Viridiplantae</taxon>
        <taxon>Streptophyta</taxon>
        <taxon>Embryophyta</taxon>
        <taxon>Tracheophyta</taxon>
        <taxon>Spermatophyta</taxon>
        <taxon>Magnoliopsida</taxon>
        <taxon>eudicotyledons</taxon>
        <taxon>Gunneridae</taxon>
        <taxon>Pentapetalae</taxon>
        <taxon>rosids</taxon>
        <taxon>fabids</taxon>
        <taxon>Fabales</taxon>
        <taxon>Fabaceae</taxon>
        <taxon>Papilionoideae</taxon>
        <taxon>50 kb inversion clade</taxon>
        <taxon>NPAAA clade</taxon>
        <taxon>indigoferoid/millettioid clade</taxon>
        <taxon>Phaseoleae</taxon>
        <taxon>Vigna</taxon>
    </lineage>
</organism>
<dbReference type="Proteomes" id="UP001374535">
    <property type="component" value="Chromosome 5"/>
</dbReference>
<keyword evidence="14" id="KW-1185">Reference proteome</keyword>
<keyword evidence="11" id="KW-0472">Membrane</keyword>
<dbReference type="EMBL" id="CP144696">
    <property type="protein sequence ID" value="WVZ09188.1"/>
    <property type="molecule type" value="Genomic_DNA"/>
</dbReference>
<dbReference type="InterPro" id="IPR022170">
    <property type="entry name" value="MUL1-like"/>
</dbReference>
<evidence type="ECO:0000256" key="7">
    <source>
        <dbReference type="ARBA" id="ARBA00022771"/>
    </source>
</evidence>
<dbReference type="AlphaFoldDB" id="A0AAQ3NJF3"/>
<evidence type="ECO:0000256" key="2">
    <source>
        <dbReference type="ARBA" id="ARBA00004141"/>
    </source>
</evidence>
<dbReference type="EC" id="2.3.2.27" evidence="3"/>
<evidence type="ECO:0000313" key="14">
    <source>
        <dbReference type="Proteomes" id="UP001374535"/>
    </source>
</evidence>
<sequence length="191" mass="21195">MIFGPYLQDLGDGKSLHLVPFVLIDVGRRPFTPTLFGHKYPVGLVDEEKILPLGKDITVVGLDIMQRSDLSKDQMIVDLSIKTNKNSVLGGIVISSMSVGILGYVVMDDEIEDVPDGQLCVICLRREGIMPSSPVGILCVAKGVPYQLNMKWHLNVLFVLGIFKIQCGFLKHEQTLAECSVHSYDRNFNTF</sequence>
<keyword evidence="6" id="KW-0479">Metal-binding</keyword>
<accession>A0AAQ3NJF3</accession>
<evidence type="ECO:0000256" key="10">
    <source>
        <dbReference type="ARBA" id="ARBA00022989"/>
    </source>
</evidence>
<evidence type="ECO:0000256" key="8">
    <source>
        <dbReference type="ARBA" id="ARBA00022786"/>
    </source>
</evidence>
<evidence type="ECO:0000313" key="13">
    <source>
        <dbReference type="EMBL" id="WVZ09188.1"/>
    </source>
</evidence>
<dbReference type="GO" id="GO:0008270">
    <property type="term" value="F:zinc ion binding"/>
    <property type="evidence" value="ECO:0007669"/>
    <property type="project" value="UniProtKB-KW"/>
</dbReference>
<gene>
    <name evidence="13" type="ORF">V8G54_013718</name>
</gene>
<evidence type="ECO:0000256" key="1">
    <source>
        <dbReference type="ARBA" id="ARBA00000900"/>
    </source>
</evidence>
<dbReference type="InterPro" id="IPR044247">
    <property type="entry name" value="SPL2-like"/>
</dbReference>
<evidence type="ECO:0000256" key="5">
    <source>
        <dbReference type="ARBA" id="ARBA00022692"/>
    </source>
</evidence>
<keyword evidence="4" id="KW-0808">Transferase</keyword>
<evidence type="ECO:0000256" key="3">
    <source>
        <dbReference type="ARBA" id="ARBA00012483"/>
    </source>
</evidence>
<keyword evidence="9" id="KW-0862">Zinc</keyword>
<feature type="domain" description="E3 Ubiquitin ligase MUL1-like" evidence="12">
    <location>
        <begin position="34"/>
        <end position="61"/>
    </location>
</feature>
<protein>
    <recommendedName>
        <fullName evidence="3">RING-type E3 ubiquitin transferase</fullName>
        <ecNumber evidence="3">2.3.2.27</ecNumber>
    </recommendedName>
</protein>
<comment type="catalytic activity">
    <reaction evidence="1">
        <text>S-ubiquitinyl-[E2 ubiquitin-conjugating enzyme]-L-cysteine + [acceptor protein]-L-lysine = [E2 ubiquitin-conjugating enzyme]-L-cysteine + N(6)-ubiquitinyl-[acceptor protein]-L-lysine.</text>
        <dbReference type="EC" id="2.3.2.27"/>
    </reaction>
</comment>
<dbReference type="GO" id="GO:0016020">
    <property type="term" value="C:membrane"/>
    <property type="evidence" value="ECO:0007669"/>
    <property type="project" value="UniProtKB-SubCell"/>
</dbReference>
<evidence type="ECO:0000256" key="11">
    <source>
        <dbReference type="ARBA" id="ARBA00023136"/>
    </source>
</evidence>
<keyword evidence="7" id="KW-0863">Zinc-finger</keyword>
<dbReference type="GO" id="GO:0061630">
    <property type="term" value="F:ubiquitin protein ligase activity"/>
    <property type="evidence" value="ECO:0007669"/>
    <property type="project" value="UniProtKB-EC"/>
</dbReference>
<evidence type="ECO:0000256" key="6">
    <source>
        <dbReference type="ARBA" id="ARBA00022723"/>
    </source>
</evidence>
<dbReference type="Pfam" id="PF12483">
    <property type="entry name" value="GIDE"/>
    <property type="match status" value="1"/>
</dbReference>